<name>A0ABQ5SAI0_9CHLO</name>
<keyword evidence="3" id="KW-1185">Reference proteome</keyword>
<feature type="region of interest" description="Disordered" evidence="1">
    <location>
        <begin position="1199"/>
        <end position="1222"/>
    </location>
</feature>
<feature type="compositionally biased region" description="Basic residues" evidence="1">
    <location>
        <begin position="727"/>
        <end position="738"/>
    </location>
</feature>
<feature type="compositionally biased region" description="Pro residues" evidence="1">
    <location>
        <begin position="279"/>
        <end position="299"/>
    </location>
</feature>
<evidence type="ECO:0000313" key="2">
    <source>
        <dbReference type="EMBL" id="GLI66352.1"/>
    </source>
</evidence>
<gene>
    <name evidence="2" type="ORF">VaNZ11_010125</name>
</gene>
<feature type="compositionally biased region" description="Low complexity" evidence="1">
    <location>
        <begin position="787"/>
        <end position="799"/>
    </location>
</feature>
<evidence type="ECO:0000256" key="1">
    <source>
        <dbReference type="SAM" id="MobiDB-lite"/>
    </source>
</evidence>
<feature type="region of interest" description="Disordered" evidence="1">
    <location>
        <begin position="646"/>
        <end position="707"/>
    </location>
</feature>
<proteinExistence type="predicted"/>
<comment type="caution">
    <text evidence="2">The sequence shown here is derived from an EMBL/GenBank/DDBJ whole genome shotgun (WGS) entry which is preliminary data.</text>
</comment>
<accession>A0ABQ5SAI0</accession>
<feature type="region of interest" description="Disordered" evidence="1">
    <location>
        <begin position="501"/>
        <end position="535"/>
    </location>
</feature>
<dbReference type="EMBL" id="BSDZ01000031">
    <property type="protein sequence ID" value="GLI66352.1"/>
    <property type="molecule type" value="Genomic_DNA"/>
</dbReference>
<protein>
    <submittedName>
        <fullName evidence="2">Uncharacterized protein</fullName>
    </submittedName>
</protein>
<feature type="region of interest" description="Disordered" evidence="1">
    <location>
        <begin position="135"/>
        <end position="162"/>
    </location>
</feature>
<feature type="compositionally biased region" description="Low complexity" evidence="1">
    <location>
        <begin position="517"/>
        <end position="526"/>
    </location>
</feature>
<dbReference type="Proteomes" id="UP001165090">
    <property type="component" value="Unassembled WGS sequence"/>
</dbReference>
<feature type="compositionally biased region" description="Polar residues" evidence="1">
    <location>
        <begin position="692"/>
        <end position="706"/>
    </location>
</feature>
<feature type="region of interest" description="Disordered" evidence="1">
    <location>
        <begin position="1076"/>
        <end position="1122"/>
    </location>
</feature>
<feature type="compositionally biased region" description="Low complexity" evidence="1">
    <location>
        <begin position="139"/>
        <end position="162"/>
    </location>
</feature>
<sequence>MIPQPDQQKLASLEEEISSDILLPEDLIDLLDDAGIEVDDDGLLSDNPTLTSNPRELPDAAAFPNDTLNLTTTAKCDGGSAAAQQHPDALGDLLSRDLDSDTIGFGHHRRLSSPYDQPSAPRECRFPQAYFPLRPPHESAAACSSRSTATLPQQAQQQEQPLDQLRWQQPAAAPSDDHLMAPTLIMLQQQNSQLVPPSSNPAFGDAIDDGPNLSMSFCHPGSGGSGGVRLENTSPIKAPVMQSADAAGTSGVQHVDVLHLFSQPMQQPMQQLQSSPFKLPQPPQPQQPQPPPPPPPQQQPPVGQSWRTAFHHLPAEQPYFGGSGQKLQHGPSTSTSYIWTADVPLPAAQGLQFLPWMPFKAVPRDFNNRSGDIGGGSVVSQPITPPCIDDILECWWRELGGVSDWAAGKVVWMEQQKLGERQHEELAFISDKCCWARSQIQFPGTLVEKLWPNGAGAACTASKGLGGGGGSNQGAHSGLKCQTLQFVGPSELRMFGERQGISSNSGAKQRFARQLKQETATQQQQQERQEQGGGGTTVGLYVIDKYTYTCSGKPNSSPQVEKVMLAQYVGDANQEDLKELNARNVKLKGRLTNSDEWHSGIFGLKGSTPSSYVRLRWKAWWPAVYTVKAPSGRSKAAKATATAGTSAAAASGGPGPSMSGPSRQVTTCVIPIPGSPSTAALCGQGCPASPPESMSQRGLAPQTTRHLASLPPQPCAIVQIAPLQHVHGQHAQHQHRQGFGHGLPQQPSHGPVGQGAASMFLLPHSSVSEQWGQPSPFPESTRRDDQVTTGPTVGLGPTPSSQDMCMGSITAAHYQTALPGPQAVWFPGPVQGCSGLPVQGGLDLAEQALWDRPTYTLPQQVQTLLQPTVHLQQQQQQPFCQALHNNISEVVSMRPPDSQFTGRLDGDGALTAARICTAATEIGYPADASSVGVGAPIVNTATASYVAPLPSQAAAYGHSSEHKPPQEGIRRAAAENAGGMVHGGSGLSEGLRSLCTDLITSDVPSLAPGRSARASCTTTRGLLPGGDGRPVGAGLEAAPFKPLPSNQQNTVHHQRDQQKDPCATLHKAWQGEEQMHTLLESTTGTTTAPRSMKNKRRESNGSNGSGGGGASPSGLAVRRGAASTPRECEVKKHVEAISMFLQVFLKVDMDWTNVLRSVLKSFGTVRNILQLRDCHDQGYGLFNMMLHAAIDIGAEGSPRGVVPGGGSTGDVSSGSDNRSGSPGLEQRLIQAFEVVLERLSEPGTDIPTGEAHKMLLTQQDRECHDTPNHTCARFNLLAVQHWLLERCDAAMLVVPTKDGWLPLATACRCGNVDAAVAYLRRAVELGLFGGQGSHSGPLSPHTQQFATQVLLSDLTPVNKHYRSSNGRRVLEQAIQKVWPHGGAPSVFEGVHVAEDLKLDVEKLYNDLKSVRLG</sequence>
<feature type="region of interest" description="Disordered" evidence="1">
    <location>
        <begin position="266"/>
        <end position="304"/>
    </location>
</feature>
<feature type="region of interest" description="Disordered" evidence="1">
    <location>
        <begin position="727"/>
        <end position="800"/>
    </location>
</feature>
<evidence type="ECO:0000313" key="3">
    <source>
        <dbReference type="Proteomes" id="UP001165090"/>
    </source>
</evidence>
<feature type="region of interest" description="Disordered" evidence="1">
    <location>
        <begin position="1002"/>
        <end position="1062"/>
    </location>
</feature>
<feature type="compositionally biased region" description="Low complexity" evidence="1">
    <location>
        <begin position="646"/>
        <end position="663"/>
    </location>
</feature>
<feature type="compositionally biased region" description="Low complexity" evidence="1">
    <location>
        <begin position="266"/>
        <end position="277"/>
    </location>
</feature>
<reference evidence="2 3" key="1">
    <citation type="journal article" date="2023" name="IScience">
        <title>Expanded male sex-determining region conserved during the evolution of homothallism in the green alga Volvox.</title>
        <authorList>
            <person name="Yamamoto K."/>
            <person name="Matsuzaki R."/>
            <person name="Mahakham W."/>
            <person name="Heman W."/>
            <person name="Sekimoto H."/>
            <person name="Kawachi M."/>
            <person name="Minakuchi Y."/>
            <person name="Toyoda A."/>
            <person name="Nozaki H."/>
        </authorList>
    </citation>
    <scope>NUCLEOTIDE SEQUENCE [LARGE SCALE GENOMIC DNA]</scope>
    <source>
        <strain evidence="2 3">NIES-4468</strain>
    </source>
</reference>
<organism evidence="2 3">
    <name type="scientific">Volvox africanus</name>
    <dbReference type="NCBI Taxonomy" id="51714"/>
    <lineage>
        <taxon>Eukaryota</taxon>
        <taxon>Viridiplantae</taxon>
        <taxon>Chlorophyta</taxon>
        <taxon>core chlorophytes</taxon>
        <taxon>Chlorophyceae</taxon>
        <taxon>CS clade</taxon>
        <taxon>Chlamydomonadales</taxon>
        <taxon>Volvocaceae</taxon>
        <taxon>Volvox</taxon>
    </lineage>
</organism>